<dbReference type="InterPro" id="IPR032498">
    <property type="entry name" value="PI3K_P85_iSH2"/>
</dbReference>
<gene>
    <name evidence="3" type="ORF">RIMI_LOCUS20319674</name>
</gene>
<accession>A0ABN9MGN2</accession>
<feature type="domain" description="PI3K regulatory subunit p85-related inter-SH2" evidence="2">
    <location>
        <begin position="9"/>
        <end position="67"/>
    </location>
</feature>
<keyword evidence="1" id="KW-0175">Coiled coil</keyword>
<evidence type="ECO:0000313" key="4">
    <source>
        <dbReference type="Proteomes" id="UP001176940"/>
    </source>
</evidence>
<organism evidence="3 4">
    <name type="scientific">Ranitomeya imitator</name>
    <name type="common">mimic poison frog</name>
    <dbReference type="NCBI Taxonomy" id="111125"/>
    <lineage>
        <taxon>Eukaryota</taxon>
        <taxon>Metazoa</taxon>
        <taxon>Chordata</taxon>
        <taxon>Craniata</taxon>
        <taxon>Vertebrata</taxon>
        <taxon>Euteleostomi</taxon>
        <taxon>Amphibia</taxon>
        <taxon>Batrachia</taxon>
        <taxon>Anura</taxon>
        <taxon>Neobatrachia</taxon>
        <taxon>Hyloidea</taxon>
        <taxon>Dendrobatidae</taxon>
        <taxon>Dendrobatinae</taxon>
        <taxon>Ranitomeya</taxon>
    </lineage>
</organism>
<name>A0ABN9MGN2_9NEOB</name>
<evidence type="ECO:0000256" key="1">
    <source>
        <dbReference type="SAM" id="Coils"/>
    </source>
</evidence>
<evidence type="ECO:0000259" key="2">
    <source>
        <dbReference type="Pfam" id="PF16454"/>
    </source>
</evidence>
<dbReference type="PRINTS" id="PR00678">
    <property type="entry name" value="PI3KINASEP85"/>
</dbReference>
<feature type="coiled-coil region" evidence="1">
    <location>
        <begin position="14"/>
        <end position="48"/>
    </location>
</feature>
<dbReference type="Proteomes" id="UP001176940">
    <property type="component" value="Unassembled WGS sequence"/>
</dbReference>
<dbReference type="Gene3D" id="1.10.287.1490">
    <property type="match status" value="1"/>
</dbReference>
<proteinExistence type="predicted"/>
<dbReference type="EMBL" id="CAUEEQ010067647">
    <property type="protein sequence ID" value="CAJ0965463.1"/>
    <property type="molecule type" value="Genomic_DNA"/>
</dbReference>
<sequence>MMSERARIRVMINAEKLKSRVTEIHDSKKKLEQDLRKQANENREIDKKMNSLKPDLMQLRKLRDQYLV</sequence>
<comment type="caution">
    <text evidence="3">The sequence shown here is derived from an EMBL/GenBank/DDBJ whole genome shotgun (WGS) entry which is preliminary data.</text>
</comment>
<keyword evidence="4" id="KW-1185">Reference proteome</keyword>
<protein>
    <recommendedName>
        <fullName evidence="2">PI3K regulatory subunit p85-related inter-SH2 domain-containing protein</fullName>
    </recommendedName>
</protein>
<reference evidence="3" key="1">
    <citation type="submission" date="2023-07" db="EMBL/GenBank/DDBJ databases">
        <authorList>
            <person name="Stuckert A."/>
        </authorList>
    </citation>
    <scope>NUCLEOTIDE SEQUENCE</scope>
</reference>
<dbReference type="Pfam" id="PF16454">
    <property type="entry name" value="PI3K_P85_iSH2"/>
    <property type="match status" value="1"/>
</dbReference>
<evidence type="ECO:0000313" key="3">
    <source>
        <dbReference type="EMBL" id="CAJ0965463.1"/>
    </source>
</evidence>